<sequence length="35" mass="3964">LNPPSLNIRIALDVDENAPQTLDNPHLYDMMSVTR</sequence>
<reference evidence="1" key="1">
    <citation type="journal article" date="2015" name="Nature">
        <title>Complex archaea that bridge the gap between prokaryotes and eukaryotes.</title>
        <authorList>
            <person name="Spang A."/>
            <person name="Saw J.H."/>
            <person name="Jorgensen S.L."/>
            <person name="Zaremba-Niedzwiedzka K."/>
            <person name="Martijn J."/>
            <person name="Lind A.E."/>
            <person name="van Eijk R."/>
            <person name="Schleper C."/>
            <person name="Guy L."/>
            <person name="Ettema T.J."/>
        </authorList>
    </citation>
    <scope>NUCLEOTIDE SEQUENCE</scope>
</reference>
<dbReference type="AlphaFoldDB" id="A0A0F9AWI1"/>
<proteinExistence type="predicted"/>
<feature type="non-terminal residue" evidence="1">
    <location>
        <position position="1"/>
    </location>
</feature>
<gene>
    <name evidence="1" type="ORF">LCGC14_2862180</name>
</gene>
<protein>
    <submittedName>
        <fullName evidence="1">Uncharacterized protein</fullName>
    </submittedName>
</protein>
<name>A0A0F9AWI1_9ZZZZ</name>
<dbReference type="EMBL" id="LAZR01055342">
    <property type="protein sequence ID" value="KKK76586.1"/>
    <property type="molecule type" value="Genomic_DNA"/>
</dbReference>
<evidence type="ECO:0000313" key="1">
    <source>
        <dbReference type="EMBL" id="KKK76586.1"/>
    </source>
</evidence>
<accession>A0A0F9AWI1</accession>
<comment type="caution">
    <text evidence="1">The sequence shown here is derived from an EMBL/GenBank/DDBJ whole genome shotgun (WGS) entry which is preliminary data.</text>
</comment>
<organism evidence="1">
    <name type="scientific">marine sediment metagenome</name>
    <dbReference type="NCBI Taxonomy" id="412755"/>
    <lineage>
        <taxon>unclassified sequences</taxon>
        <taxon>metagenomes</taxon>
        <taxon>ecological metagenomes</taxon>
    </lineage>
</organism>